<dbReference type="Pfam" id="PF14054">
    <property type="entry name" value="DUF4249"/>
    <property type="match status" value="1"/>
</dbReference>
<reference evidence="1" key="2">
    <citation type="submission" date="2020-09" db="EMBL/GenBank/DDBJ databases">
        <authorList>
            <person name="Sun Q."/>
            <person name="Kim S."/>
        </authorList>
    </citation>
    <scope>NUCLEOTIDE SEQUENCE</scope>
    <source>
        <strain evidence="1">KCTC 12719</strain>
    </source>
</reference>
<accession>A0A918SEQ6</accession>
<reference evidence="1" key="1">
    <citation type="journal article" date="2014" name="Int. J. Syst. Evol. Microbiol.">
        <title>Complete genome sequence of Corynebacterium casei LMG S-19264T (=DSM 44701T), isolated from a smear-ripened cheese.</title>
        <authorList>
            <consortium name="US DOE Joint Genome Institute (JGI-PGF)"/>
            <person name="Walter F."/>
            <person name="Albersmeier A."/>
            <person name="Kalinowski J."/>
            <person name="Ruckert C."/>
        </authorList>
    </citation>
    <scope>NUCLEOTIDE SEQUENCE</scope>
    <source>
        <strain evidence="1">KCTC 12719</strain>
    </source>
</reference>
<sequence>MTMKQNYLIKKVGSILLLVLVFACVEPIEIESQTYEDTLVVEAIITDQLEYQEVQLRRTFSLEDSGPVQERNAAVIVRSENDIYEFTETEPGQYVSIEPFQALEGRSYTVEITSKDGRTYYSESEQLPQRAELKELYAERSMYEGEDGVAILVDLEGPESTSGYYKYDYTETYKIISPFSFPADLIIRNGEFIEIPKTKEEKTCYVTQESSDILLANTSFQAGNDVDGFLVKFMNSRNFKTAYRYSILVRQYSLSSEAFSFYETLEDFSDSESLFSQNQLGLISGNIISETDSNEKVIGYFAIAGVSSKRIFFDFEDIYEPFEFSPASHVECEVEIPDMTPQALPVLGEKLDNGILKYIGFSMVSVEGGTGAKKVHRFTKAECVDCTLFGENVAPDFWEE</sequence>
<dbReference type="InterPro" id="IPR025345">
    <property type="entry name" value="DUF4249"/>
</dbReference>
<name>A0A918SEQ6_9FLAO</name>
<proteinExistence type="predicted"/>
<comment type="caution">
    <text evidence="1">The sequence shown here is derived from an EMBL/GenBank/DDBJ whole genome shotgun (WGS) entry which is preliminary data.</text>
</comment>
<evidence type="ECO:0008006" key="3">
    <source>
        <dbReference type="Google" id="ProtNLM"/>
    </source>
</evidence>
<dbReference type="PROSITE" id="PS51257">
    <property type="entry name" value="PROKAR_LIPOPROTEIN"/>
    <property type="match status" value="1"/>
</dbReference>
<dbReference type="AlphaFoldDB" id="A0A918SEQ6"/>
<keyword evidence="2" id="KW-1185">Reference proteome</keyword>
<evidence type="ECO:0000313" key="2">
    <source>
        <dbReference type="Proteomes" id="UP000610456"/>
    </source>
</evidence>
<dbReference type="EMBL" id="BMXB01000004">
    <property type="protein sequence ID" value="GHA35268.1"/>
    <property type="molecule type" value="Genomic_DNA"/>
</dbReference>
<gene>
    <name evidence="1" type="ORF">GCM10007103_16020</name>
</gene>
<dbReference type="Proteomes" id="UP000610456">
    <property type="component" value="Unassembled WGS sequence"/>
</dbReference>
<protein>
    <recommendedName>
        <fullName evidence="3">DUF4249 domain-containing protein</fullName>
    </recommendedName>
</protein>
<organism evidence="1 2">
    <name type="scientific">Salinimicrobium marinum</name>
    <dbReference type="NCBI Taxonomy" id="680283"/>
    <lineage>
        <taxon>Bacteria</taxon>
        <taxon>Pseudomonadati</taxon>
        <taxon>Bacteroidota</taxon>
        <taxon>Flavobacteriia</taxon>
        <taxon>Flavobacteriales</taxon>
        <taxon>Flavobacteriaceae</taxon>
        <taxon>Salinimicrobium</taxon>
    </lineage>
</organism>
<evidence type="ECO:0000313" key="1">
    <source>
        <dbReference type="EMBL" id="GHA35268.1"/>
    </source>
</evidence>
<dbReference type="RefSeq" id="WP_189604199.1">
    <property type="nucleotide sequence ID" value="NZ_BMXB01000004.1"/>
</dbReference>